<dbReference type="AlphaFoldDB" id="A0AAV4WNE8"/>
<gene>
    <name evidence="1" type="ORF">CEXT_563091</name>
</gene>
<keyword evidence="2" id="KW-1185">Reference proteome</keyword>
<accession>A0AAV4WNE8</accession>
<proteinExistence type="predicted"/>
<evidence type="ECO:0000313" key="2">
    <source>
        <dbReference type="Proteomes" id="UP001054945"/>
    </source>
</evidence>
<protein>
    <submittedName>
        <fullName evidence="1">Uncharacterized protein</fullName>
    </submittedName>
</protein>
<dbReference type="Proteomes" id="UP001054945">
    <property type="component" value="Unassembled WGS sequence"/>
</dbReference>
<comment type="caution">
    <text evidence="1">The sequence shown here is derived from an EMBL/GenBank/DDBJ whole genome shotgun (WGS) entry which is preliminary data.</text>
</comment>
<reference evidence="1 2" key="1">
    <citation type="submission" date="2021-06" db="EMBL/GenBank/DDBJ databases">
        <title>Caerostris extrusa draft genome.</title>
        <authorList>
            <person name="Kono N."/>
            <person name="Arakawa K."/>
        </authorList>
    </citation>
    <scope>NUCLEOTIDE SEQUENCE [LARGE SCALE GENOMIC DNA]</scope>
</reference>
<evidence type="ECO:0000313" key="1">
    <source>
        <dbReference type="EMBL" id="GIY83269.1"/>
    </source>
</evidence>
<sequence length="254" mass="28149">MHKRAVASVWNGMMPDAFGNELFALPSVHDQVCRRIRKRYWNGRFPLAALGAACHYRRSIPALSACSQYTCQEPICEILGALFAGVVRYSNHPGSDSLAITPQIILIIVCGIIMRKRAVASVWNGMMPNAFGNEVIGLPSVHDQPILIGPLLCCYRYSSRLQRWVLHAVIADLSQHCRRALSILVREPICQILGALSARAVRNSNHPGPDSPCNYAEIILIIVCVDMEWSYGRCFRERGLCSAIGTRSGMAENL</sequence>
<dbReference type="EMBL" id="BPLR01016360">
    <property type="protein sequence ID" value="GIY83269.1"/>
    <property type="molecule type" value="Genomic_DNA"/>
</dbReference>
<name>A0AAV4WNE8_CAEEX</name>
<organism evidence="1 2">
    <name type="scientific">Caerostris extrusa</name>
    <name type="common">Bark spider</name>
    <name type="synonym">Caerostris bankana</name>
    <dbReference type="NCBI Taxonomy" id="172846"/>
    <lineage>
        <taxon>Eukaryota</taxon>
        <taxon>Metazoa</taxon>
        <taxon>Ecdysozoa</taxon>
        <taxon>Arthropoda</taxon>
        <taxon>Chelicerata</taxon>
        <taxon>Arachnida</taxon>
        <taxon>Araneae</taxon>
        <taxon>Araneomorphae</taxon>
        <taxon>Entelegynae</taxon>
        <taxon>Araneoidea</taxon>
        <taxon>Araneidae</taxon>
        <taxon>Caerostris</taxon>
    </lineage>
</organism>